<organism evidence="6">
    <name type="scientific">Chlorella variabilis</name>
    <name type="common">Green alga</name>
    <dbReference type="NCBI Taxonomy" id="554065"/>
    <lineage>
        <taxon>Eukaryota</taxon>
        <taxon>Viridiplantae</taxon>
        <taxon>Chlorophyta</taxon>
        <taxon>core chlorophytes</taxon>
        <taxon>Trebouxiophyceae</taxon>
        <taxon>Chlorellales</taxon>
        <taxon>Chlorellaceae</taxon>
        <taxon>Chlorella clade</taxon>
        <taxon>Chlorella</taxon>
    </lineage>
</organism>
<dbReference type="PANTHER" id="PTHR48094">
    <property type="entry name" value="PROTEIN/NUCLEIC ACID DEGLYCASE DJ-1-RELATED"/>
    <property type="match status" value="1"/>
</dbReference>
<dbReference type="PANTHER" id="PTHR48094:SF11">
    <property type="entry name" value="GLUTATHIONE-INDEPENDENT GLYOXALASE HSP31-RELATED"/>
    <property type="match status" value="1"/>
</dbReference>
<dbReference type="STRING" id="554065.E1Z3W2"/>
<feature type="compositionally biased region" description="Basic and acidic residues" evidence="4">
    <location>
        <begin position="207"/>
        <end position="250"/>
    </location>
</feature>
<evidence type="ECO:0000256" key="4">
    <source>
        <dbReference type="SAM" id="MobiDB-lite"/>
    </source>
</evidence>
<evidence type="ECO:0008006" key="7">
    <source>
        <dbReference type="Google" id="ProtNLM"/>
    </source>
</evidence>
<sequence>MAAKVLIACTSGTQLLDGRPTGCWVEEVATPYLLWREKGIQVDICSIAGGAVPWDASSTSGDFFTAQAAAFLNNETAAKLIKETPSVEELLARGIDSYDALFLPGGHGIAIDGTSDSLKQLVEQFWGAGKVVAGFSNTEEVAVGKDKAVPFLLEDRMKELGGDYVRGPDWHPFAVASGKLVTGQNPQSSQRVAELVVEAVLPALKEPVHGKGPHEGFHHREKPHESDHYHDHRDEHARQGARHDAPDPAKARSSWHQTYRPPI</sequence>
<name>E1Z3W2_CHLVA</name>
<dbReference type="GO" id="GO:0019172">
    <property type="term" value="F:glyoxalase III activity"/>
    <property type="evidence" value="ECO:0007669"/>
    <property type="project" value="TreeGrafter"/>
</dbReference>
<dbReference type="InterPro" id="IPR029062">
    <property type="entry name" value="Class_I_gatase-like"/>
</dbReference>
<keyword evidence="1" id="KW-0346">Stress response</keyword>
<dbReference type="GO" id="GO:0005737">
    <property type="term" value="C:cytoplasm"/>
    <property type="evidence" value="ECO:0007669"/>
    <property type="project" value="TreeGrafter"/>
</dbReference>
<keyword evidence="2" id="KW-0456">Lyase</keyword>
<dbReference type="SUPFAM" id="SSF52317">
    <property type="entry name" value="Class I glutamine amidotransferase-like"/>
    <property type="match status" value="1"/>
</dbReference>
<evidence type="ECO:0000256" key="2">
    <source>
        <dbReference type="ARBA" id="ARBA00023239"/>
    </source>
</evidence>
<protein>
    <recommendedName>
        <fullName evidence="7">DJ-1/PfpI domain-containing protein</fullName>
    </recommendedName>
</protein>
<evidence type="ECO:0000313" key="5">
    <source>
        <dbReference type="EMBL" id="EFN59244.1"/>
    </source>
</evidence>
<proteinExistence type="inferred from homology"/>
<dbReference type="AlphaFoldDB" id="E1Z3W2"/>
<comment type="similarity">
    <text evidence="3">Belongs to the peptidase C56 family. HSP31-like subfamily.</text>
</comment>
<dbReference type="CDD" id="cd03141">
    <property type="entry name" value="GATase1_Hsp31_like"/>
    <property type="match status" value="1"/>
</dbReference>
<dbReference type="OrthoDB" id="543156at2759"/>
<dbReference type="GO" id="GO:0019243">
    <property type="term" value="P:methylglyoxal catabolic process to D-lactate via S-lactoyl-glutathione"/>
    <property type="evidence" value="ECO:0007669"/>
    <property type="project" value="TreeGrafter"/>
</dbReference>
<dbReference type="Proteomes" id="UP000008141">
    <property type="component" value="Unassembled WGS sequence"/>
</dbReference>
<evidence type="ECO:0000313" key="6">
    <source>
        <dbReference type="Proteomes" id="UP000008141"/>
    </source>
</evidence>
<dbReference type="eggNOG" id="ENOG502RZ3Y">
    <property type="taxonomic scope" value="Eukaryota"/>
</dbReference>
<evidence type="ECO:0000256" key="1">
    <source>
        <dbReference type="ARBA" id="ARBA00023016"/>
    </source>
</evidence>
<dbReference type="InterPro" id="IPR050325">
    <property type="entry name" value="Prot/Nucl_acid_deglycase"/>
</dbReference>
<dbReference type="KEGG" id="cvr:CHLNCDRAFT_138237"/>
<accession>E1Z3W2</accession>
<dbReference type="OMA" id="GEKTGFW"/>
<reference evidence="5 6" key="1">
    <citation type="journal article" date="2010" name="Plant Cell">
        <title>The Chlorella variabilis NC64A genome reveals adaptation to photosymbiosis, coevolution with viruses, and cryptic sex.</title>
        <authorList>
            <person name="Blanc G."/>
            <person name="Duncan G."/>
            <person name="Agarkova I."/>
            <person name="Borodovsky M."/>
            <person name="Gurnon J."/>
            <person name="Kuo A."/>
            <person name="Lindquist E."/>
            <person name="Lucas S."/>
            <person name="Pangilinan J."/>
            <person name="Polle J."/>
            <person name="Salamov A."/>
            <person name="Terry A."/>
            <person name="Yamada T."/>
            <person name="Dunigan D.D."/>
            <person name="Grigoriev I.V."/>
            <person name="Claverie J.M."/>
            <person name="Van Etten J.L."/>
        </authorList>
    </citation>
    <scope>NUCLEOTIDE SEQUENCE [LARGE SCALE GENOMIC DNA]</scope>
    <source>
        <strain evidence="5 6">NC64A</strain>
    </source>
</reference>
<gene>
    <name evidence="5" type="ORF">CHLNCDRAFT_138237</name>
</gene>
<dbReference type="Gene3D" id="3.40.50.880">
    <property type="match status" value="2"/>
</dbReference>
<dbReference type="EMBL" id="GL433836">
    <property type="protein sequence ID" value="EFN59244.1"/>
    <property type="molecule type" value="Genomic_DNA"/>
</dbReference>
<dbReference type="GeneID" id="17358666"/>
<evidence type="ECO:0000256" key="3">
    <source>
        <dbReference type="ARBA" id="ARBA00038493"/>
    </source>
</evidence>
<dbReference type="RefSeq" id="XP_005851346.1">
    <property type="nucleotide sequence ID" value="XM_005851284.1"/>
</dbReference>
<feature type="region of interest" description="Disordered" evidence="4">
    <location>
        <begin position="207"/>
        <end position="263"/>
    </location>
</feature>
<keyword evidence="6" id="KW-1185">Reference proteome</keyword>
<dbReference type="InParanoid" id="E1Z3W2"/>